<feature type="region of interest" description="Disordered" evidence="1">
    <location>
        <begin position="7"/>
        <end position="48"/>
    </location>
</feature>
<dbReference type="PANTHER" id="PTHR10724:SF10">
    <property type="entry name" value="S1 RNA-BINDING DOMAIN-CONTAINING PROTEIN 1"/>
    <property type="match status" value="1"/>
</dbReference>
<protein>
    <recommendedName>
        <fullName evidence="2">S1 motif domain-containing protein</fullName>
    </recommendedName>
</protein>
<feature type="compositionally biased region" description="Polar residues" evidence="1">
    <location>
        <begin position="22"/>
        <end position="48"/>
    </location>
</feature>
<evidence type="ECO:0000313" key="4">
    <source>
        <dbReference type="Proteomes" id="UP000230790"/>
    </source>
</evidence>
<dbReference type="PROSITE" id="PS50126">
    <property type="entry name" value="S1"/>
    <property type="match status" value="3"/>
</dbReference>
<dbReference type="CDD" id="cd00164">
    <property type="entry name" value="S1_like"/>
    <property type="match status" value="1"/>
</dbReference>
<gene>
    <name evidence="3" type="ORF">CUN48_06305</name>
</gene>
<dbReference type="EMBL" id="PGTN01000031">
    <property type="protein sequence ID" value="PJF47902.1"/>
    <property type="molecule type" value="Genomic_DNA"/>
</dbReference>
<evidence type="ECO:0000256" key="1">
    <source>
        <dbReference type="SAM" id="MobiDB-lite"/>
    </source>
</evidence>
<dbReference type="InterPro" id="IPR050437">
    <property type="entry name" value="Ribos_protein_bS1-like"/>
</dbReference>
<sequence>MSSLLFISPQNSHEEGLPVSDGNLTTPTTNGTASAENSGHSPASSGLSLDTLKPRMAFTGRVTRVELGGVFVDIGVGVDGFLHISQIVSDKPVLRVADIFRPNDKVQVYVLRVNTKNKRIDLTMHKPPTYDWSNLEVGTKLSGVRVVSIESFGVFVDFDGPKHGLIPFNLMPKGTRPKVGDCIDDVWVVEVDESKRRIGLTMIEPPALPWEKIKKGNRYVGKVTRVERNVAYVDIGAEREGLVRLASLNVAYADMHTFVTEGEEVNVRVLKVDPHKRQIDLTLEGVKAEDYALSSGPDEHLSPFAVALQRAQRLKRAQMAAATSQAAQKATPQDELLERALQQMQKKDN</sequence>
<proteinExistence type="predicted"/>
<evidence type="ECO:0000313" key="3">
    <source>
        <dbReference type="EMBL" id="PJF47902.1"/>
    </source>
</evidence>
<name>A0A2M8QDS4_9CHLR</name>
<reference evidence="3 4" key="1">
    <citation type="submission" date="2017-11" db="EMBL/GenBank/DDBJ databases">
        <title>Evolution of Phototrophy in the Chloroflexi Phylum Driven by Horizontal Gene Transfer.</title>
        <authorList>
            <person name="Ward L.M."/>
            <person name="Hemp J."/>
            <person name="Shih P.M."/>
            <person name="Mcglynn S.E."/>
            <person name="Fischer W."/>
        </authorList>
    </citation>
    <scope>NUCLEOTIDE SEQUENCE [LARGE SCALE GENOMIC DNA]</scope>
    <source>
        <strain evidence="3">JP3_7</strain>
    </source>
</reference>
<feature type="domain" description="S1 motif" evidence="2">
    <location>
        <begin position="216"/>
        <end position="284"/>
    </location>
</feature>
<accession>A0A2M8QDS4</accession>
<organism evidence="3 4">
    <name type="scientific">Candidatus Thermofonsia Clade 3 bacterium</name>
    <dbReference type="NCBI Taxonomy" id="2364212"/>
    <lineage>
        <taxon>Bacteria</taxon>
        <taxon>Bacillati</taxon>
        <taxon>Chloroflexota</taxon>
        <taxon>Candidatus Thermofontia</taxon>
        <taxon>Candidatus Thermofonsia Clade 3</taxon>
    </lineage>
</organism>
<dbReference type="Gene3D" id="2.40.50.140">
    <property type="entry name" value="Nucleic acid-binding proteins"/>
    <property type="match status" value="3"/>
</dbReference>
<dbReference type="GO" id="GO:0003735">
    <property type="term" value="F:structural constituent of ribosome"/>
    <property type="evidence" value="ECO:0007669"/>
    <property type="project" value="TreeGrafter"/>
</dbReference>
<evidence type="ECO:0000259" key="2">
    <source>
        <dbReference type="PROSITE" id="PS50126"/>
    </source>
</evidence>
<dbReference type="SUPFAM" id="SSF50249">
    <property type="entry name" value="Nucleic acid-binding proteins"/>
    <property type="match status" value="3"/>
</dbReference>
<comment type="caution">
    <text evidence="3">The sequence shown here is derived from an EMBL/GenBank/DDBJ whole genome shotgun (WGS) entry which is preliminary data.</text>
</comment>
<dbReference type="InterPro" id="IPR012340">
    <property type="entry name" value="NA-bd_OB-fold"/>
</dbReference>
<feature type="domain" description="S1 motif" evidence="2">
    <location>
        <begin position="55"/>
        <end position="125"/>
    </location>
</feature>
<dbReference type="Pfam" id="PF00575">
    <property type="entry name" value="S1"/>
    <property type="match status" value="3"/>
</dbReference>
<dbReference type="InterPro" id="IPR003029">
    <property type="entry name" value="S1_domain"/>
</dbReference>
<dbReference type="GO" id="GO:0003729">
    <property type="term" value="F:mRNA binding"/>
    <property type="evidence" value="ECO:0007669"/>
    <property type="project" value="TreeGrafter"/>
</dbReference>
<feature type="domain" description="S1 motif" evidence="2">
    <location>
        <begin position="138"/>
        <end position="203"/>
    </location>
</feature>
<dbReference type="AlphaFoldDB" id="A0A2M8QDS4"/>
<dbReference type="PANTHER" id="PTHR10724">
    <property type="entry name" value="30S RIBOSOMAL PROTEIN S1"/>
    <property type="match status" value="1"/>
</dbReference>
<dbReference type="GO" id="GO:0006412">
    <property type="term" value="P:translation"/>
    <property type="evidence" value="ECO:0007669"/>
    <property type="project" value="TreeGrafter"/>
</dbReference>
<dbReference type="Proteomes" id="UP000230790">
    <property type="component" value="Unassembled WGS sequence"/>
</dbReference>
<dbReference type="SMART" id="SM00316">
    <property type="entry name" value="S1"/>
    <property type="match status" value="3"/>
</dbReference>